<dbReference type="Gene3D" id="2.170.140.10">
    <property type="entry name" value="Chitin binding domain"/>
    <property type="match status" value="2"/>
</dbReference>
<keyword evidence="9" id="KW-1185">Reference proteome</keyword>
<feature type="signal peptide" evidence="6">
    <location>
        <begin position="1"/>
        <end position="23"/>
    </location>
</feature>
<dbReference type="InterPro" id="IPR036508">
    <property type="entry name" value="Chitin-bd_dom_sf"/>
</dbReference>
<feature type="chain" id="PRO_5013279780" evidence="6">
    <location>
        <begin position="24"/>
        <end position="420"/>
    </location>
</feature>
<gene>
    <name evidence="8" type="ORF">Fcan01_00124</name>
</gene>
<evidence type="ECO:0000256" key="5">
    <source>
        <dbReference type="ARBA" id="ARBA00023180"/>
    </source>
</evidence>
<feature type="domain" description="Chitin-binding type-2" evidence="7">
    <location>
        <begin position="369"/>
        <end position="420"/>
    </location>
</feature>
<dbReference type="PANTHER" id="PTHR23301">
    <property type="entry name" value="CHITIN BINDING PERITROPHIN-A"/>
    <property type="match status" value="1"/>
</dbReference>
<dbReference type="SMART" id="SM00494">
    <property type="entry name" value="ChtBD2"/>
    <property type="match status" value="2"/>
</dbReference>
<name>A0A226EYV4_FOLCA</name>
<keyword evidence="4" id="KW-1015">Disulfide bond</keyword>
<evidence type="ECO:0000256" key="4">
    <source>
        <dbReference type="ARBA" id="ARBA00023157"/>
    </source>
</evidence>
<dbReference type="OrthoDB" id="6020543at2759"/>
<dbReference type="AlphaFoldDB" id="A0A226EYV4"/>
<dbReference type="InterPro" id="IPR051940">
    <property type="entry name" value="Chitin_bind-dev_reg"/>
</dbReference>
<feature type="domain" description="Chitin-binding type-2" evidence="7">
    <location>
        <begin position="311"/>
        <end position="367"/>
    </location>
</feature>
<dbReference type="PROSITE" id="PS50940">
    <property type="entry name" value="CHIT_BIND_II"/>
    <property type="match status" value="2"/>
</dbReference>
<evidence type="ECO:0000256" key="2">
    <source>
        <dbReference type="ARBA" id="ARBA00022729"/>
    </source>
</evidence>
<evidence type="ECO:0000256" key="3">
    <source>
        <dbReference type="ARBA" id="ARBA00022737"/>
    </source>
</evidence>
<protein>
    <submittedName>
        <fullName evidence="8">Putative endochitinase</fullName>
    </submittedName>
</protein>
<sequence length="420" mass="47430">MSLNYFFVAFILTFIDLVPMCLGNSNDGLVAELSPARFPNRRRGPAASFDGTDSIYLFGGYFYDYPCGGCFNYYDQIYKYNISAESLTLAARLPTGLYGGTTITDAIGIFTILMEPPDQQGAGLFKVNNSAVLLFGNTFLDHSSIVKFDLESYESTIVGELGHNCTRVDGIRYKDDLWLLCTSNHNPTRTAMLRDNLSDGTAIVEKTFPYLPETPRLIWDEDSTMYIIGGQQYPGNFIIKYDLERLSDIHFIEVKMYPGNATYYYTGMGGVYVNKLNRIYLFGGLVNTPLLTGFKNEIWHIDLPRKEVPFQVNCSGEDGRIYPHPNNCSQYVVCLSEEIFEVNCASGEMFDPIDLICKEQELVDCSANCVEKIRGIYPKVGDCSKFITCDEGVTTVNQCPNNLLFDKYWLRCNFEDKVKC</sequence>
<evidence type="ECO:0000256" key="1">
    <source>
        <dbReference type="ARBA" id="ARBA00022669"/>
    </source>
</evidence>
<keyword evidence="5" id="KW-0325">Glycoprotein</keyword>
<evidence type="ECO:0000259" key="7">
    <source>
        <dbReference type="PROSITE" id="PS50940"/>
    </source>
</evidence>
<reference evidence="8 9" key="1">
    <citation type="submission" date="2015-12" db="EMBL/GenBank/DDBJ databases">
        <title>The genome of Folsomia candida.</title>
        <authorList>
            <person name="Faddeeva A."/>
            <person name="Derks M.F."/>
            <person name="Anvar Y."/>
            <person name="Smit S."/>
            <person name="Van Straalen N."/>
            <person name="Roelofs D."/>
        </authorList>
    </citation>
    <scope>NUCLEOTIDE SEQUENCE [LARGE SCALE GENOMIC DNA]</scope>
    <source>
        <strain evidence="8 9">VU population</strain>
        <tissue evidence="8">Whole body</tissue>
    </source>
</reference>
<evidence type="ECO:0000313" key="8">
    <source>
        <dbReference type="EMBL" id="OXA62001.1"/>
    </source>
</evidence>
<dbReference type="SUPFAM" id="SSF117281">
    <property type="entry name" value="Kelch motif"/>
    <property type="match status" value="1"/>
</dbReference>
<evidence type="ECO:0000313" key="9">
    <source>
        <dbReference type="Proteomes" id="UP000198287"/>
    </source>
</evidence>
<keyword evidence="2 6" id="KW-0732">Signal</keyword>
<dbReference type="PANTHER" id="PTHR23301:SF0">
    <property type="entry name" value="CHITIN-BINDING TYPE-2 DOMAIN-CONTAINING PROTEIN-RELATED"/>
    <property type="match status" value="1"/>
</dbReference>
<dbReference type="GO" id="GO:0008061">
    <property type="term" value="F:chitin binding"/>
    <property type="evidence" value="ECO:0007669"/>
    <property type="project" value="UniProtKB-KW"/>
</dbReference>
<dbReference type="Gene3D" id="2.120.10.80">
    <property type="entry name" value="Kelch-type beta propeller"/>
    <property type="match status" value="1"/>
</dbReference>
<keyword evidence="1" id="KW-0147">Chitin-binding</keyword>
<dbReference type="STRING" id="158441.A0A226EYV4"/>
<accession>A0A226EYV4</accession>
<organism evidence="8 9">
    <name type="scientific">Folsomia candida</name>
    <name type="common">Springtail</name>
    <dbReference type="NCBI Taxonomy" id="158441"/>
    <lineage>
        <taxon>Eukaryota</taxon>
        <taxon>Metazoa</taxon>
        <taxon>Ecdysozoa</taxon>
        <taxon>Arthropoda</taxon>
        <taxon>Hexapoda</taxon>
        <taxon>Collembola</taxon>
        <taxon>Entomobryomorpha</taxon>
        <taxon>Isotomoidea</taxon>
        <taxon>Isotomidae</taxon>
        <taxon>Proisotominae</taxon>
        <taxon>Folsomia</taxon>
    </lineage>
</organism>
<keyword evidence="3" id="KW-0677">Repeat</keyword>
<dbReference type="InterPro" id="IPR002557">
    <property type="entry name" value="Chitin-bd_dom"/>
</dbReference>
<evidence type="ECO:0000256" key="6">
    <source>
        <dbReference type="SAM" id="SignalP"/>
    </source>
</evidence>
<dbReference type="InterPro" id="IPR015915">
    <property type="entry name" value="Kelch-typ_b-propeller"/>
</dbReference>
<proteinExistence type="predicted"/>
<dbReference type="GO" id="GO:0005576">
    <property type="term" value="C:extracellular region"/>
    <property type="evidence" value="ECO:0007669"/>
    <property type="project" value="InterPro"/>
</dbReference>
<dbReference type="Pfam" id="PF01607">
    <property type="entry name" value="CBM_14"/>
    <property type="match status" value="2"/>
</dbReference>
<dbReference type="SUPFAM" id="SSF57625">
    <property type="entry name" value="Invertebrate chitin-binding proteins"/>
    <property type="match status" value="2"/>
</dbReference>
<comment type="caution">
    <text evidence="8">The sequence shown here is derived from an EMBL/GenBank/DDBJ whole genome shotgun (WGS) entry which is preliminary data.</text>
</comment>
<dbReference type="EMBL" id="LNIX01000001">
    <property type="protein sequence ID" value="OXA62001.1"/>
    <property type="molecule type" value="Genomic_DNA"/>
</dbReference>
<dbReference type="Proteomes" id="UP000198287">
    <property type="component" value="Unassembled WGS sequence"/>
</dbReference>